<comment type="caution">
    <text evidence="1">The sequence shown here is derived from an EMBL/GenBank/DDBJ whole genome shotgun (WGS) entry which is preliminary data.</text>
</comment>
<feature type="non-terminal residue" evidence="1">
    <location>
        <position position="1"/>
    </location>
</feature>
<protein>
    <submittedName>
        <fullName evidence="1">Uncharacterized protein</fullName>
    </submittedName>
</protein>
<evidence type="ECO:0000313" key="1">
    <source>
        <dbReference type="EMBL" id="KJJ83995.1"/>
    </source>
</evidence>
<sequence length="62" mass="7273">SDELFYTQKIINYFVWHILNDKDPEKNLNSFRAPTTNHNEISQVKSFAGISNKLVNFLENTQ</sequence>
<name>A0A0F0CRD1_9BACT</name>
<proteinExistence type="predicted"/>
<dbReference type="Proteomes" id="UP000033428">
    <property type="component" value="Unassembled WGS sequence"/>
</dbReference>
<dbReference type="AlphaFoldDB" id="A0A0F0CRD1"/>
<accession>A0A0F0CRD1</accession>
<evidence type="ECO:0000313" key="2">
    <source>
        <dbReference type="Proteomes" id="UP000033428"/>
    </source>
</evidence>
<keyword evidence="2" id="KW-1185">Reference proteome</keyword>
<gene>
    <name evidence="1" type="ORF">OMAG_002136</name>
</gene>
<reference evidence="1 2" key="1">
    <citation type="submission" date="2015-02" db="EMBL/GenBank/DDBJ databases">
        <title>Single-cell genomics of uncultivated deep-branching MTB reveals a conserved set of magnetosome genes.</title>
        <authorList>
            <person name="Kolinko S."/>
            <person name="Richter M."/>
            <person name="Glockner F.O."/>
            <person name="Brachmann A."/>
            <person name="Schuler D."/>
        </authorList>
    </citation>
    <scope>NUCLEOTIDE SEQUENCE [LARGE SCALE GENOMIC DNA]</scope>
    <source>
        <strain evidence="1">SKK-01</strain>
    </source>
</reference>
<organism evidence="1 2">
    <name type="scientific">Candidatus Omnitrophus magneticus</name>
    <dbReference type="NCBI Taxonomy" id="1609969"/>
    <lineage>
        <taxon>Bacteria</taxon>
        <taxon>Pseudomonadati</taxon>
        <taxon>Candidatus Omnitrophota</taxon>
        <taxon>Candidatus Omnitrophus</taxon>
    </lineage>
</organism>
<dbReference type="EMBL" id="JYNY01000424">
    <property type="protein sequence ID" value="KJJ83995.1"/>
    <property type="molecule type" value="Genomic_DNA"/>
</dbReference>